<dbReference type="Proteomes" id="UP001054945">
    <property type="component" value="Unassembled WGS sequence"/>
</dbReference>
<evidence type="ECO:0000313" key="1">
    <source>
        <dbReference type="EMBL" id="GIY55893.1"/>
    </source>
</evidence>
<sequence length="89" mass="9779">RIVLTEAYVDCIPSRGVPLLKSTPNKLITPQTCLKIERPMMPKGSSFHPIMGEEAYVITASVGRENSGLGKFNITESFGRTALCRNRAL</sequence>
<evidence type="ECO:0000313" key="2">
    <source>
        <dbReference type="Proteomes" id="UP001054945"/>
    </source>
</evidence>
<protein>
    <submittedName>
        <fullName evidence="1">Uncharacterized protein</fullName>
    </submittedName>
</protein>
<accession>A0AAV4UDJ0</accession>
<keyword evidence="2" id="KW-1185">Reference proteome</keyword>
<reference evidence="1 2" key="1">
    <citation type="submission" date="2021-06" db="EMBL/GenBank/DDBJ databases">
        <title>Caerostris extrusa draft genome.</title>
        <authorList>
            <person name="Kono N."/>
            <person name="Arakawa K."/>
        </authorList>
    </citation>
    <scope>NUCLEOTIDE SEQUENCE [LARGE SCALE GENOMIC DNA]</scope>
</reference>
<organism evidence="1 2">
    <name type="scientific">Caerostris extrusa</name>
    <name type="common">Bark spider</name>
    <name type="synonym">Caerostris bankana</name>
    <dbReference type="NCBI Taxonomy" id="172846"/>
    <lineage>
        <taxon>Eukaryota</taxon>
        <taxon>Metazoa</taxon>
        <taxon>Ecdysozoa</taxon>
        <taxon>Arthropoda</taxon>
        <taxon>Chelicerata</taxon>
        <taxon>Arachnida</taxon>
        <taxon>Araneae</taxon>
        <taxon>Araneomorphae</taxon>
        <taxon>Entelegynae</taxon>
        <taxon>Araneoidea</taxon>
        <taxon>Araneidae</taxon>
        <taxon>Caerostris</taxon>
    </lineage>
</organism>
<dbReference type="EMBL" id="BPLR01012695">
    <property type="protein sequence ID" value="GIY55893.1"/>
    <property type="molecule type" value="Genomic_DNA"/>
</dbReference>
<comment type="caution">
    <text evidence="1">The sequence shown here is derived from an EMBL/GenBank/DDBJ whole genome shotgun (WGS) entry which is preliminary data.</text>
</comment>
<gene>
    <name evidence="1" type="ORF">CEXT_459781</name>
</gene>
<name>A0AAV4UDJ0_CAEEX</name>
<proteinExistence type="predicted"/>
<feature type="non-terminal residue" evidence="1">
    <location>
        <position position="1"/>
    </location>
</feature>
<dbReference type="AlphaFoldDB" id="A0AAV4UDJ0"/>